<proteinExistence type="predicted"/>
<organism evidence="1 2">
    <name type="scientific">Araneus ventricosus</name>
    <name type="common">Orbweaver spider</name>
    <name type="synonym">Epeira ventricosa</name>
    <dbReference type="NCBI Taxonomy" id="182803"/>
    <lineage>
        <taxon>Eukaryota</taxon>
        <taxon>Metazoa</taxon>
        <taxon>Ecdysozoa</taxon>
        <taxon>Arthropoda</taxon>
        <taxon>Chelicerata</taxon>
        <taxon>Arachnida</taxon>
        <taxon>Araneae</taxon>
        <taxon>Araneomorphae</taxon>
        <taxon>Entelegynae</taxon>
        <taxon>Araneoidea</taxon>
        <taxon>Araneidae</taxon>
        <taxon>Araneus</taxon>
    </lineage>
</organism>
<dbReference type="Proteomes" id="UP000499080">
    <property type="component" value="Unassembled WGS sequence"/>
</dbReference>
<dbReference type="AlphaFoldDB" id="A0A4Y2V2B6"/>
<evidence type="ECO:0000313" key="1">
    <source>
        <dbReference type="EMBL" id="GBO19373.1"/>
    </source>
</evidence>
<dbReference type="EMBL" id="BGPR01042846">
    <property type="protein sequence ID" value="GBO19373.1"/>
    <property type="molecule type" value="Genomic_DNA"/>
</dbReference>
<comment type="caution">
    <text evidence="1">The sequence shown here is derived from an EMBL/GenBank/DDBJ whole genome shotgun (WGS) entry which is preliminary data.</text>
</comment>
<protein>
    <submittedName>
        <fullName evidence="1">Uncharacterized protein</fullName>
    </submittedName>
</protein>
<reference evidence="1 2" key="1">
    <citation type="journal article" date="2019" name="Sci. Rep.">
        <title>Orb-weaving spider Araneus ventricosus genome elucidates the spidroin gene catalogue.</title>
        <authorList>
            <person name="Kono N."/>
            <person name="Nakamura H."/>
            <person name="Ohtoshi R."/>
            <person name="Moran D.A.P."/>
            <person name="Shinohara A."/>
            <person name="Yoshida Y."/>
            <person name="Fujiwara M."/>
            <person name="Mori M."/>
            <person name="Tomita M."/>
            <person name="Arakawa K."/>
        </authorList>
    </citation>
    <scope>NUCLEOTIDE SEQUENCE [LARGE SCALE GENOMIC DNA]</scope>
</reference>
<keyword evidence="2" id="KW-1185">Reference proteome</keyword>
<gene>
    <name evidence="1" type="ORF">AVEN_18506_1</name>
</gene>
<accession>A0A4Y2V2B6</accession>
<name>A0A4Y2V2B6_ARAVE</name>
<evidence type="ECO:0000313" key="2">
    <source>
        <dbReference type="Proteomes" id="UP000499080"/>
    </source>
</evidence>
<sequence length="118" mass="12393">MTAAAIASSTEAGVLVANHLATARPLTKQARTITSGGTQAPLLVYPQRRRVTAYLSDSNSYPCTRGVLRGSIRQQLISGTAVSSVEVSAATRAPCGVLQEYPVELISFLPCKYPAAIS</sequence>